<dbReference type="AlphaFoldDB" id="A0A258DE99"/>
<comment type="caution">
    <text evidence="2">The sequence shown here is derived from an EMBL/GenBank/DDBJ whole genome shotgun (WGS) entry which is preliminary data.</text>
</comment>
<proteinExistence type="predicted"/>
<dbReference type="InterPro" id="IPR013718">
    <property type="entry name" value="COQ9_C"/>
</dbReference>
<organism evidence="2 3">
    <name type="scientific">Caulobacter vibrioides</name>
    <name type="common">Caulobacter crescentus</name>
    <dbReference type="NCBI Taxonomy" id="155892"/>
    <lineage>
        <taxon>Bacteria</taxon>
        <taxon>Pseudomonadati</taxon>
        <taxon>Pseudomonadota</taxon>
        <taxon>Alphaproteobacteria</taxon>
        <taxon>Caulobacterales</taxon>
        <taxon>Caulobacteraceae</taxon>
        <taxon>Caulobacter</taxon>
    </lineage>
</organism>
<evidence type="ECO:0000313" key="3">
    <source>
        <dbReference type="Proteomes" id="UP000215616"/>
    </source>
</evidence>
<dbReference type="GO" id="GO:0006744">
    <property type="term" value="P:ubiquinone biosynthetic process"/>
    <property type="evidence" value="ECO:0007669"/>
    <property type="project" value="InterPro"/>
</dbReference>
<dbReference type="InterPro" id="IPR012762">
    <property type="entry name" value="Ubiq_biosynth_COQ9"/>
</dbReference>
<gene>
    <name evidence="2" type="ORF">B7Z12_02790</name>
</gene>
<sequence length="225" mass="24264">MSETVDTSGQASDQAGANWADLAEQRVLDKALRLAPKAGWNAGLVSRALAEAGLSGAEGQLLLPEGPRDLAALLSRRHDAAALERLEAFDVAALKIRQRIREGVVARLDAAQENADVLRPLAAFLAFPTNLALALRLTWESADVIWRWAGDTATDENHYSKRAILSGILISTLAVDMASGRVSALSHLDARIDNVMAFEKWKAGLKPMDLASEMVSALARIRFGR</sequence>
<dbReference type="GO" id="GO:0008289">
    <property type="term" value="F:lipid binding"/>
    <property type="evidence" value="ECO:0007669"/>
    <property type="project" value="InterPro"/>
</dbReference>
<dbReference type="Proteomes" id="UP000215616">
    <property type="component" value="Unassembled WGS sequence"/>
</dbReference>
<dbReference type="NCBIfam" id="TIGR02396">
    <property type="entry name" value="diverge_rpsU"/>
    <property type="match status" value="1"/>
</dbReference>
<name>A0A258DE99_CAUVI</name>
<dbReference type="Gene3D" id="1.10.357.10">
    <property type="entry name" value="Tetracycline Repressor, domain 2"/>
    <property type="match status" value="1"/>
</dbReference>
<feature type="domain" description="COQ9 C-terminal" evidence="1">
    <location>
        <begin position="133"/>
        <end position="199"/>
    </location>
</feature>
<dbReference type="EMBL" id="NCDQ01000025">
    <property type="protein sequence ID" value="OYX05702.1"/>
    <property type="molecule type" value="Genomic_DNA"/>
</dbReference>
<evidence type="ECO:0000313" key="2">
    <source>
        <dbReference type="EMBL" id="OYX05702.1"/>
    </source>
</evidence>
<evidence type="ECO:0000259" key="1">
    <source>
        <dbReference type="Pfam" id="PF08511"/>
    </source>
</evidence>
<accession>A0A258DE99</accession>
<protein>
    <submittedName>
        <fullName evidence="2">RpsU-divergently transcribed protein</fullName>
    </submittedName>
</protein>
<reference evidence="2 3" key="1">
    <citation type="submission" date="2017-03" db="EMBL/GenBank/DDBJ databases">
        <title>Lifting the veil on microbial sulfur biogeochemistry in mining wastewaters.</title>
        <authorList>
            <person name="Kantor R.S."/>
            <person name="Colenbrander Nelson T."/>
            <person name="Marshall S."/>
            <person name="Bennett D."/>
            <person name="Apte S."/>
            <person name="Camacho D."/>
            <person name="Thomas B.C."/>
            <person name="Warren L.A."/>
            <person name="Banfield J.F."/>
        </authorList>
    </citation>
    <scope>NUCLEOTIDE SEQUENCE [LARGE SCALE GENOMIC DNA]</scope>
    <source>
        <strain evidence="2">32-67-7</strain>
    </source>
</reference>
<dbReference type="Pfam" id="PF08511">
    <property type="entry name" value="COQ9"/>
    <property type="match status" value="1"/>
</dbReference>